<dbReference type="NCBIfam" id="NF003673">
    <property type="entry name" value="PRK05298.1"/>
    <property type="match status" value="1"/>
</dbReference>
<dbReference type="InterPro" id="IPR001943">
    <property type="entry name" value="UVR_dom"/>
</dbReference>
<dbReference type="GO" id="GO:0004518">
    <property type="term" value="F:nuclease activity"/>
    <property type="evidence" value="ECO:0007669"/>
    <property type="project" value="UniProtKB-KW"/>
</dbReference>
<dbReference type="NCBIfam" id="TIGR00631">
    <property type="entry name" value="uvrb"/>
    <property type="match status" value="1"/>
</dbReference>
<dbReference type="InterPro" id="IPR036876">
    <property type="entry name" value="UVR_dom_sf"/>
</dbReference>
<evidence type="ECO:0000256" key="2">
    <source>
        <dbReference type="ARBA" id="ARBA00008533"/>
    </source>
</evidence>
<dbReference type="SUPFAM" id="SSF46600">
    <property type="entry name" value="C-terminal UvrC-binding domain of UvrB"/>
    <property type="match status" value="1"/>
</dbReference>
<evidence type="ECO:0000256" key="8">
    <source>
        <dbReference type="ARBA" id="ARBA00022881"/>
    </source>
</evidence>
<evidence type="ECO:0000313" key="15">
    <source>
        <dbReference type="EMBL" id="CAI8025983.1"/>
    </source>
</evidence>
<keyword evidence="3" id="KW-0963">Cytoplasm</keyword>
<dbReference type="PROSITE" id="PS51194">
    <property type="entry name" value="HELICASE_CTER"/>
    <property type="match status" value="1"/>
</dbReference>
<dbReference type="GO" id="GO:0003677">
    <property type="term" value="F:DNA binding"/>
    <property type="evidence" value="ECO:0007669"/>
    <property type="project" value="InterPro"/>
</dbReference>
<evidence type="ECO:0000313" key="16">
    <source>
        <dbReference type="Proteomes" id="UP001174909"/>
    </source>
</evidence>
<keyword evidence="4" id="KW-0547">Nucleotide-binding</keyword>
<dbReference type="EMBL" id="CASHTH010002193">
    <property type="protein sequence ID" value="CAI8025983.1"/>
    <property type="molecule type" value="Genomic_DNA"/>
</dbReference>
<dbReference type="Pfam" id="PF00271">
    <property type="entry name" value="Helicase_C"/>
    <property type="match status" value="1"/>
</dbReference>
<keyword evidence="6" id="KW-0228">DNA excision</keyword>
<dbReference type="InterPro" id="IPR041471">
    <property type="entry name" value="UvrB_inter"/>
</dbReference>
<dbReference type="SMART" id="SM00490">
    <property type="entry name" value="HELICc"/>
    <property type="match status" value="1"/>
</dbReference>
<dbReference type="CDD" id="cd17916">
    <property type="entry name" value="DEXHc_UvrB"/>
    <property type="match status" value="1"/>
</dbReference>
<comment type="subunit">
    <text evidence="10">Forms a heterotetramer with UvrA during the search for lesions. Interacts with UvrC in an incision complex.</text>
</comment>
<dbReference type="InterPro" id="IPR027417">
    <property type="entry name" value="P-loop_NTPase"/>
</dbReference>
<dbReference type="GO" id="GO:0005737">
    <property type="term" value="C:cytoplasm"/>
    <property type="evidence" value="ECO:0007669"/>
    <property type="project" value="UniProtKB-SubCell"/>
</dbReference>
<keyword evidence="8" id="KW-0267">Excision nuclease</keyword>
<gene>
    <name evidence="15" type="ORF">GBAR_LOCUS14970</name>
</gene>
<dbReference type="PANTHER" id="PTHR24029:SF0">
    <property type="entry name" value="UVRABC SYSTEM PROTEIN B"/>
    <property type="match status" value="1"/>
</dbReference>
<dbReference type="GO" id="GO:0005524">
    <property type="term" value="F:ATP binding"/>
    <property type="evidence" value="ECO:0007669"/>
    <property type="project" value="UniProtKB-KW"/>
</dbReference>
<evidence type="ECO:0000259" key="14">
    <source>
        <dbReference type="PROSITE" id="PS51194"/>
    </source>
</evidence>
<dbReference type="InterPro" id="IPR014001">
    <property type="entry name" value="Helicase_ATP-bd"/>
</dbReference>
<dbReference type="GO" id="GO:0009380">
    <property type="term" value="C:excinuclease repair complex"/>
    <property type="evidence" value="ECO:0007669"/>
    <property type="project" value="InterPro"/>
</dbReference>
<evidence type="ECO:0000256" key="4">
    <source>
        <dbReference type="ARBA" id="ARBA00022741"/>
    </source>
</evidence>
<keyword evidence="16" id="KW-1185">Reference proteome</keyword>
<dbReference type="GO" id="GO:0016887">
    <property type="term" value="F:ATP hydrolysis activity"/>
    <property type="evidence" value="ECO:0007669"/>
    <property type="project" value="InterPro"/>
</dbReference>
<evidence type="ECO:0000256" key="7">
    <source>
        <dbReference type="ARBA" id="ARBA00022840"/>
    </source>
</evidence>
<accession>A0AA35SB65</accession>
<evidence type="ECO:0000256" key="3">
    <source>
        <dbReference type="ARBA" id="ARBA00022490"/>
    </source>
</evidence>
<sequence>MEKFELVSGYTPQGDQPQAIQMLTEDFLRKGNDLQTLLGVTGSGKTFTMAHVIANLQRPTLVISHNKTLAAQLYSEFREFFPNNAVHYFVSYYDYYQPEAYLPTTDTYIEKDIQINEEIDRLRLASTASLLTRRDVIIVASVSCIYGIGSPKEYDGQRVEVNRGDIIKRNKLLRAFVDIRYERNDIDFSRGSFRARGDVIEVFPAYANTAYRVELFGDEVERITEIDTLTGEILTEHEAITLFPARHFMTDAERFEQALLDIETELQDQIDYFVANNKLLEAQRIEQRTRFDLEMMREVGYCQGIENYSRHFSGLAPGEPPYCLLNYFSDDYFMIIDESHVTLPQIRGMYRGDRARKLTLVDYGFRLPSALDNRPLQFEEFESYLHRAVFVSATPGPYELEQSTQVVEQIIRPTGLIDPKISVCPVEGQIDHLIGVINGRVAQRQRVLVTTLTKRMAEDLTDYLTEAGIKAEYLHSDVDTLDRTRILKELRQGNFDVLVGINLLREGLDLPEVSLVAILDADRAGFLRSETSLIQTAGRAARNLDGEVILYADEMTDAIRSAISETERRREIQMAYNETHGITPATIDKEIRDLIGELAADDEGPADSLGVETSEATSEDEIHALITDLTKQMQEAAANLEFEKAATLRDGIEELKREL</sequence>
<dbReference type="CDD" id="cd18790">
    <property type="entry name" value="SF2_C_UvrB"/>
    <property type="match status" value="1"/>
</dbReference>
<dbReference type="Pfam" id="PF12344">
    <property type="entry name" value="UvrB"/>
    <property type="match status" value="1"/>
</dbReference>
<dbReference type="PROSITE" id="PS51192">
    <property type="entry name" value="HELICASE_ATP_BIND_1"/>
    <property type="match status" value="1"/>
</dbReference>
<feature type="domain" description="UVR" evidence="12">
    <location>
        <begin position="623"/>
        <end position="658"/>
    </location>
</feature>
<keyword evidence="9" id="KW-0234">DNA repair</keyword>
<dbReference type="Gene3D" id="4.10.860.10">
    <property type="entry name" value="UVR domain"/>
    <property type="match status" value="1"/>
</dbReference>
<evidence type="ECO:0000259" key="13">
    <source>
        <dbReference type="PROSITE" id="PS51192"/>
    </source>
</evidence>
<feature type="domain" description="Helicase ATP-binding" evidence="13">
    <location>
        <begin position="26"/>
        <end position="159"/>
    </location>
</feature>
<reference evidence="15" key="1">
    <citation type="submission" date="2023-03" db="EMBL/GenBank/DDBJ databases">
        <authorList>
            <person name="Steffen K."/>
            <person name="Cardenas P."/>
        </authorList>
    </citation>
    <scope>NUCLEOTIDE SEQUENCE</scope>
</reference>
<comment type="subcellular location">
    <subcellularLocation>
        <location evidence="1">Cytoplasm</location>
    </subcellularLocation>
</comment>
<name>A0AA35SB65_GEOBA</name>
<dbReference type="PROSITE" id="PS50151">
    <property type="entry name" value="UVR"/>
    <property type="match status" value="1"/>
</dbReference>
<evidence type="ECO:0000259" key="12">
    <source>
        <dbReference type="PROSITE" id="PS50151"/>
    </source>
</evidence>
<dbReference type="InterPro" id="IPR001650">
    <property type="entry name" value="Helicase_C-like"/>
</dbReference>
<dbReference type="PANTHER" id="PTHR24029">
    <property type="entry name" value="UVRABC SYSTEM PROTEIN B"/>
    <property type="match status" value="1"/>
</dbReference>
<keyword evidence="7" id="KW-0067">ATP-binding</keyword>
<dbReference type="Pfam" id="PF02151">
    <property type="entry name" value="UVR"/>
    <property type="match status" value="1"/>
</dbReference>
<proteinExistence type="inferred from homology"/>
<protein>
    <recommendedName>
        <fullName evidence="11">UvrABC system protein B</fullName>
    </recommendedName>
</protein>
<comment type="similarity">
    <text evidence="2">Belongs to the UvrB family.</text>
</comment>
<evidence type="ECO:0000256" key="5">
    <source>
        <dbReference type="ARBA" id="ARBA00022763"/>
    </source>
</evidence>
<evidence type="ECO:0000256" key="11">
    <source>
        <dbReference type="ARBA" id="ARBA00029504"/>
    </source>
</evidence>
<dbReference type="SUPFAM" id="SSF52540">
    <property type="entry name" value="P-loop containing nucleoside triphosphate hydrolases"/>
    <property type="match status" value="2"/>
</dbReference>
<comment type="caution">
    <text evidence="15">The sequence shown here is derived from an EMBL/GenBank/DDBJ whole genome shotgun (WGS) entry which is preliminary data.</text>
</comment>
<dbReference type="InterPro" id="IPR024759">
    <property type="entry name" value="UvrB_YAD/RRR_dom"/>
</dbReference>
<feature type="domain" description="Helicase C-terminal" evidence="14">
    <location>
        <begin position="429"/>
        <end position="595"/>
    </location>
</feature>
<dbReference type="Pfam" id="PF17757">
    <property type="entry name" value="UvrB_inter"/>
    <property type="match status" value="1"/>
</dbReference>
<evidence type="ECO:0000256" key="9">
    <source>
        <dbReference type="ARBA" id="ARBA00023204"/>
    </source>
</evidence>
<dbReference type="Proteomes" id="UP001174909">
    <property type="component" value="Unassembled WGS sequence"/>
</dbReference>
<evidence type="ECO:0000256" key="10">
    <source>
        <dbReference type="ARBA" id="ARBA00026033"/>
    </source>
</evidence>
<dbReference type="Gene3D" id="3.40.50.300">
    <property type="entry name" value="P-loop containing nucleotide triphosphate hydrolases"/>
    <property type="match status" value="3"/>
</dbReference>
<evidence type="ECO:0000256" key="1">
    <source>
        <dbReference type="ARBA" id="ARBA00004496"/>
    </source>
</evidence>
<dbReference type="InterPro" id="IPR006935">
    <property type="entry name" value="Helicase/UvrB_N"/>
</dbReference>
<dbReference type="InterPro" id="IPR004807">
    <property type="entry name" value="UvrB"/>
</dbReference>
<dbReference type="SMART" id="SM00487">
    <property type="entry name" value="DEXDc"/>
    <property type="match status" value="1"/>
</dbReference>
<keyword evidence="5" id="KW-0227">DNA damage</keyword>
<dbReference type="GO" id="GO:0006289">
    <property type="term" value="P:nucleotide-excision repair"/>
    <property type="evidence" value="ECO:0007669"/>
    <property type="project" value="InterPro"/>
</dbReference>
<dbReference type="HAMAP" id="MF_00204">
    <property type="entry name" value="UvrB"/>
    <property type="match status" value="1"/>
</dbReference>
<organism evidence="15 16">
    <name type="scientific">Geodia barretti</name>
    <name type="common">Barrett's horny sponge</name>
    <dbReference type="NCBI Taxonomy" id="519541"/>
    <lineage>
        <taxon>Eukaryota</taxon>
        <taxon>Metazoa</taxon>
        <taxon>Porifera</taxon>
        <taxon>Demospongiae</taxon>
        <taxon>Heteroscleromorpha</taxon>
        <taxon>Tetractinellida</taxon>
        <taxon>Astrophorina</taxon>
        <taxon>Geodiidae</taxon>
        <taxon>Geodia</taxon>
    </lineage>
</organism>
<dbReference type="AlphaFoldDB" id="A0AA35SB65"/>
<dbReference type="Pfam" id="PF04851">
    <property type="entry name" value="ResIII"/>
    <property type="match status" value="1"/>
</dbReference>
<evidence type="ECO:0000256" key="6">
    <source>
        <dbReference type="ARBA" id="ARBA00022769"/>
    </source>
</evidence>